<feature type="chain" id="PRO_5020564000" description="DUF4136 domain-containing protein" evidence="1">
    <location>
        <begin position="28"/>
        <end position="221"/>
    </location>
</feature>
<organism evidence="2 3">
    <name type="scientific">Dongia mobilis</name>
    <dbReference type="NCBI Taxonomy" id="578943"/>
    <lineage>
        <taxon>Bacteria</taxon>
        <taxon>Pseudomonadati</taxon>
        <taxon>Pseudomonadota</taxon>
        <taxon>Alphaproteobacteria</taxon>
        <taxon>Rhodospirillales</taxon>
        <taxon>Dongiaceae</taxon>
        <taxon>Dongia</taxon>
    </lineage>
</organism>
<reference evidence="2 3" key="1">
    <citation type="submission" date="2019-03" db="EMBL/GenBank/DDBJ databases">
        <title>Genomic Encyclopedia of Type Strains, Phase III (KMG-III): the genomes of soil and plant-associated and newly described type strains.</title>
        <authorList>
            <person name="Whitman W."/>
        </authorList>
    </citation>
    <scope>NUCLEOTIDE SEQUENCE [LARGE SCALE GENOMIC DNA]</scope>
    <source>
        <strain evidence="2 3">CGMCC 1.7660</strain>
    </source>
</reference>
<dbReference type="EMBL" id="SNYW01000013">
    <property type="protein sequence ID" value="TDQ78442.1"/>
    <property type="molecule type" value="Genomic_DNA"/>
</dbReference>
<dbReference type="AlphaFoldDB" id="A0A4R6WEX6"/>
<evidence type="ECO:0008006" key="4">
    <source>
        <dbReference type="Google" id="ProtNLM"/>
    </source>
</evidence>
<keyword evidence="3" id="KW-1185">Reference proteome</keyword>
<evidence type="ECO:0000313" key="3">
    <source>
        <dbReference type="Proteomes" id="UP000295783"/>
    </source>
</evidence>
<dbReference type="PROSITE" id="PS51257">
    <property type="entry name" value="PROKAR_LIPOPROTEIN"/>
    <property type="match status" value="1"/>
</dbReference>
<proteinExistence type="predicted"/>
<protein>
    <recommendedName>
        <fullName evidence="4">DUF4136 domain-containing protein</fullName>
    </recommendedName>
</protein>
<sequence>MRWKSLSAALLASGSLLLASCVGGVHANVESFSTMENSFRGETIAVAPYDEQRGSLEFASHAKKFEAKLAAAGMRVVPYDPKAAPPRYVAFLDFSIDGGREVPYSYSVPTWGPTGITSSTTTGVISPYGTYSGSTTYQQSYGLTGYNQVTGTATQFTRYLYIDIMEVNSNGDVAQAYEARLVSSGSCGRLAAVMDSLLSAAFKNFPQETSCEVVARVPVAC</sequence>
<feature type="signal peptide" evidence="1">
    <location>
        <begin position="1"/>
        <end position="27"/>
    </location>
</feature>
<accession>A0A4R6WEX6</accession>
<gene>
    <name evidence="2" type="ORF">A8950_3492</name>
</gene>
<evidence type="ECO:0000256" key="1">
    <source>
        <dbReference type="SAM" id="SignalP"/>
    </source>
</evidence>
<evidence type="ECO:0000313" key="2">
    <source>
        <dbReference type="EMBL" id="TDQ78442.1"/>
    </source>
</evidence>
<name>A0A4R6WEX6_9PROT</name>
<dbReference type="Proteomes" id="UP000295783">
    <property type="component" value="Unassembled WGS sequence"/>
</dbReference>
<comment type="caution">
    <text evidence="2">The sequence shown here is derived from an EMBL/GenBank/DDBJ whole genome shotgun (WGS) entry which is preliminary data.</text>
</comment>
<keyword evidence="1" id="KW-0732">Signal</keyword>